<dbReference type="Proteomes" id="UP000008021">
    <property type="component" value="Chromosome 2"/>
</dbReference>
<keyword evidence="3" id="KW-1185">Reference proteome</keyword>
<dbReference type="Gramene" id="OMERI02G19520.1">
    <property type="protein sequence ID" value="OMERI02G19520.1"/>
    <property type="gene ID" value="OMERI02G19520"/>
</dbReference>
<feature type="region of interest" description="Disordered" evidence="1">
    <location>
        <begin position="1"/>
        <end position="24"/>
    </location>
</feature>
<protein>
    <submittedName>
        <fullName evidence="2">Uncharacterized protein</fullName>
    </submittedName>
</protein>
<name>A0A0E0CLP0_9ORYZ</name>
<dbReference type="HOGENOM" id="CLU_180337_0_0_1"/>
<sequence length="81" mass="8412">MALCCRDGPDGGAGLRGKNPKKLLETPLSSGLPLNGCMPRVASQLDASSSSAATTSHHHGRLLLLLLLVCKQPAMEKTTTS</sequence>
<dbReference type="EnsemblPlants" id="OMERI02G19520.1">
    <property type="protein sequence ID" value="OMERI02G19520.1"/>
    <property type="gene ID" value="OMERI02G19520"/>
</dbReference>
<evidence type="ECO:0000256" key="1">
    <source>
        <dbReference type="SAM" id="MobiDB-lite"/>
    </source>
</evidence>
<proteinExistence type="predicted"/>
<evidence type="ECO:0000313" key="3">
    <source>
        <dbReference type="Proteomes" id="UP000008021"/>
    </source>
</evidence>
<dbReference type="AlphaFoldDB" id="A0A0E0CLP0"/>
<accession>A0A0E0CLP0</accession>
<organism evidence="2">
    <name type="scientific">Oryza meridionalis</name>
    <dbReference type="NCBI Taxonomy" id="40149"/>
    <lineage>
        <taxon>Eukaryota</taxon>
        <taxon>Viridiplantae</taxon>
        <taxon>Streptophyta</taxon>
        <taxon>Embryophyta</taxon>
        <taxon>Tracheophyta</taxon>
        <taxon>Spermatophyta</taxon>
        <taxon>Magnoliopsida</taxon>
        <taxon>Liliopsida</taxon>
        <taxon>Poales</taxon>
        <taxon>Poaceae</taxon>
        <taxon>BOP clade</taxon>
        <taxon>Oryzoideae</taxon>
        <taxon>Oryzeae</taxon>
        <taxon>Oryzinae</taxon>
        <taxon>Oryza</taxon>
    </lineage>
</organism>
<evidence type="ECO:0000313" key="2">
    <source>
        <dbReference type="EnsemblPlants" id="OMERI02G19520.1"/>
    </source>
</evidence>
<reference evidence="2" key="1">
    <citation type="submission" date="2015-04" db="UniProtKB">
        <authorList>
            <consortium name="EnsemblPlants"/>
        </authorList>
    </citation>
    <scope>IDENTIFICATION</scope>
</reference>
<reference evidence="2" key="2">
    <citation type="submission" date="2018-05" db="EMBL/GenBank/DDBJ databases">
        <title>OmerRS3 (Oryza meridionalis Reference Sequence Version 3).</title>
        <authorList>
            <person name="Zhang J."/>
            <person name="Kudrna D."/>
            <person name="Lee S."/>
            <person name="Talag J."/>
            <person name="Welchert J."/>
            <person name="Wing R.A."/>
        </authorList>
    </citation>
    <scope>NUCLEOTIDE SEQUENCE [LARGE SCALE GENOMIC DNA]</scope>
    <source>
        <strain evidence="2">cv. OR44</strain>
    </source>
</reference>